<dbReference type="PANTHER" id="PTHR42686">
    <property type="entry name" value="GH17980P-RELATED"/>
    <property type="match status" value="1"/>
</dbReference>
<evidence type="ECO:0000313" key="3">
    <source>
        <dbReference type="Proteomes" id="UP000322159"/>
    </source>
</evidence>
<evidence type="ECO:0000259" key="1">
    <source>
        <dbReference type="Pfam" id="PF00248"/>
    </source>
</evidence>
<name>A0A5C1YC76_9MICO</name>
<sequence>MTTHPAPRDLAISRLGLGAAQFGNLYRETDLETTRDAVAAAWDAGIRYFDTAPHYGLGLSEERLGEVLRDYPREEYLVSTKVGRLIVPSPETADRQDDQGFAVPADRRREWDFSRDGVWRSLDESLTRLGLDHVDIAYLHDPDDHWEAASTTGVQALVELREQGVVRAIGAGMNQSAMLAEFVRRGELDLVMLAGRLTLLDPDALDELIPLTVQHGVGVIAVGVYNSGILSTDRPTPDAHFNYAPASRELIERAGRIAEVCERHGVSLPAAAVAYPLRAPSVVSVVLGMRTAEQVRENVARATQEIPEELWTELAELGLATDPAGRA</sequence>
<dbReference type="InterPro" id="IPR036812">
    <property type="entry name" value="NAD(P)_OxRdtase_dom_sf"/>
</dbReference>
<dbReference type="Proteomes" id="UP000322159">
    <property type="component" value="Chromosome"/>
</dbReference>
<dbReference type="InterPro" id="IPR044477">
    <property type="entry name" value="FDH-like"/>
</dbReference>
<dbReference type="CDD" id="cd19162">
    <property type="entry name" value="AKR_FDH"/>
    <property type="match status" value="1"/>
</dbReference>
<dbReference type="Gene3D" id="3.20.20.100">
    <property type="entry name" value="NADP-dependent oxidoreductase domain"/>
    <property type="match status" value="1"/>
</dbReference>
<dbReference type="InterPro" id="IPR023210">
    <property type="entry name" value="NADP_OxRdtase_dom"/>
</dbReference>
<dbReference type="GO" id="GO:0016491">
    <property type="term" value="F:oxidoreductase activity"/>
    <property type="evidence" value="ECO:0007669"/>
    <property type="project" value="InterPro"/>
</dbReference>
<dbReference type="GO" id="GO:0005829">
    <property type="term" value="C:cytosol"/>
    <property type="evidence" value="ECO:0007669"/>
    <property type="project" value="TreeGrafter"/>
</dbReference>
<protein>
    <submittedName>
        <fullName evidence="2">Aldo/keto reductase</fullName>
    </submittedName>
</protein>
<dbReference type="OrthoDB" id="9768851at2"/>
<reference evidence="2 3" key="1">
    <citation type="submission" date="2019-09" db="EMBL/GenBank/DDBJ databases">
        <title>Genome sequencing of strain KACC 19322.</title>
        <authorList>
            <person name="Heo J."/>
            <person name="Kim S.-J."/>
            <person name="Kim J.-S."/>
            <person name="Hong S.-B."/>
            <person name="Kwon S.-W."/>
        </authorList>
    </citation>
    <scope>NUCLEOTIDE SEQUENCE [LARGE SCALE GENOMIC DNA]</scope>
    <source>
        <strain evidence="2 3">KACC 19322</strain>
    </source>
</reference>
<dbReference type="SUPFAM" id="SSF51430">
    <property type="entry name" value="NAD(P)-linked oxidoreductase"/>
    <property type="match status" value="1"/>
</dbReference>
<dbReference type="PANTHER" id="PTHR42686:SF1">
    <property type="entry name" value="GH17980P-RELATED"/>
    <property type="match status" value="1"/>
</dbReference>
<dbReference type="KEGG" id="lyk:FLP23_10695"/>
<organism evidence="2 3">
    <name type="scientific">Protaetiibacter larvae</name>
    <dbReference type="NCBI Taxonomy" id="2592654"/>
    <lineage>
        <taxon>Bacteria</taxon>
        <taxon>Bacillati</taxon>
        <taxon>Actinomycetota</taxon>
        <taxon>Actinomycetes</taxon>
        <taxon>Micrococcales</taxon>
        <taxon>Microbacteriaceae</taxon>
        <taxon>Protaetiibacter</taxon>
    </lineage>
</organism>
<accession>A0A5C1YC76</accession>
<dbReference type="AlphaFoldDB" id="A0A5C1YC76"/>
<evidence type="ECO:0000313" key="2">
    <source>
        <dbReference type="EMBL" id="QEO10875.1"/>
    </source>
</evidence>
<keyword evidence="3" id="KW-1185">Reference proteome</keyword>
<proteinExistence type="predicted"/>
<dbReference type="Pfam" id="PF00248">
    <property type="entry name" value="Aldo_ket_red"/>
    <property type="match status" value="1"/>
</dbReference>
<dbReference type="EMBL" id="CP043504">
    <property type="protein sequence ID" value="QEO10875.1"/>
    <property type="molecule type" value="Genomic_DNA"/>
</dbReference>
<gene>
    <name evidence="2" type="ORF">FLP23_10695</name>
</gene>
<dbReference type="InterPro" id="IPR020471">
    <property type="entry name" value="AKR"/>
</dbReference>
<feature type="domain" description="NADP-dependent oxidoreductase" evidence="1">
    <location>
        <begin position="14"/>
        <end position="317"/>
    </location>
</feature>